<comment type="caution">
    <text evidence="1">The sequence shown here is derived from an EMBL/GenBank/DDBJ whole genome shotgun (WGS) entry which is preliminary data.</text>
</comment>
<name>A0ACA9PQG0_9GLOM</name>
<protein>
    <submittedName>
        <fullName evidence="1">1906_t:CDS:1</fullName>
    </submittedName>
</protein>
<dbReference type="EMBL" id="CAJVQC010022635">
    <property type="protein sequence ID" value="CAG8718968.1"/>
    <property type="molecule type" value="Genomic_DNA"/>
</dbReference>
<organism evidence="1 2">
    <name type="scientific">Racocetra persica</name>
    <dbReference type="NCBI Taxonomy" id="160502"/>
    <lineage>
        <taxon>Eukaryota</taxon>
        <taxon>Fungi</taxon>
        <taxon>Fungi incertae sedis</taxon>
        <taxon>Mucoromycota</taxon>
        <taxon>Glomeromycotina</taxon>
        <taxon>Glomeromycetes</taxon>
        <taxon>Diversisporales</taxon>
        <taxon>Gigasporaceae</taxon>
        <taxon>Racocetra</taxon>
    </lineage>
</organism>
<feature type="non-terminal residue" evidence="1">
    <location>
        <position position="118"/>
    </location>
</feature>
<sequence>MTILISPLSQVAYNLCFKKNFKNECGFLIHQTRPQKSFKNKQELIHYEQIMHSSYNCLQDRIIILSQDTIAEFKEILVYNNKNWGVRYYSQEQQTAVVLIALPTTDSNKSEASSSTMK</sequence>
<accession>A0ACA9PQG0</accession>
<reference evidence="1" key="1">
    <citation type="submission" date="2021-06" db="EMBL/GenBank/DDBJ databases">
        <authorList>
            <person name="Kallberg Y."/>
            <person name="Tangrot J."/>
            <person name="Rosling A."/>
        </authorList>
    </citation>
    <scope>NUCLEOTIDE SEQUENCE</scope>
    <source>
        <strain evidence="1">MA461A</strain>
    </source>
</reference>
<proteinExistence type="predicted"/>
<evidence type="ECO:0000313" key="2">
    <source>
        <dbReference type="Proteomes" id="UP000789920"/>
    </source>
</evidence>
<dbReference type="Proteomes" id="UP000789920">
    <property type="component" value="Unassembled WGS sequence"/>
</dbReference>
<evidence type="ECO:0000313" key="1">
    <source>
        <dbReference type="EMBL" id="CAG8718968.1"/>
    </source>
</evidence>
<gene>
    <name evidence="1" type="ORF">RPERSI_LOCUS11129</name>
</gene>
<keyword evidence="2" id="KW-1185">Reference proteome</keyword>